<feature type="non-terminal residue" evidence="2">
    <location>
        <position position="174"/>
    </location>
</feature>
<protein>
    <submittedName>
        <fullName evidence="2">Redoxin domain-containing protein</fullName>
    </submittedName>
</protein>
<evidence type="ECO:0000313" key="3">
    <source>
        <dbReference type="Proteomes" id="UP000716004"/>
    </source>
</evidence>
<feature type="domain" description="Alkyl hydroperoxide reductase subunit C/ Thiol specific antioxidant" evidence="1">
    <location>
        <begin position="16"/>
        <end position="139"/>
    </location>
</feature>
<dbReference type="GO" id="GO:0016491">
    <property type="term" value="F:oxidoreductase activity"/>
    <property type="evidence" value="ECO:0007669"/>
    <property type="project" value="InterPro"/>
</dbReference>
<dbReference type="EMBL" id="JAGVSJ010000074">
    <property type="protein sequence ID" value="MBX8632805.1"/>
    <property type="molecule type" value="Genomic_DNA"/>
</dbReference>
<dbReference type="SUPFAM" id="SSF52833">
    <property type="entry name" value="Thioredoxin-like"/>
    <property type="match status" value="1"/>
</dbReference>
<dbReference type="InterPro" id="IPR036249">
    <property type="entry name" value="Thioredoxin-like_sf"/>
</dbReference>
<dbReference type="GO" id="GO:0016209">
    <property type="term" value="F:antioxidant activity"/>
    <property type="evidence" value="ECO:0007669"/>
    <property type="project" value="InterPro"/>
</dbReference>
<organism evidence="2 3">
    <name type="scientific">Candidatus Sysuiplasma superficiale</name>
    <dbReference type="NCBI Taxonomy" id="2823368"/>
    <lineage>
        <taxon>Archaea</taxon>
        <taxon>Methanobacteriati</taxon>
        <taxon>Thermoplasmatota</taxon>
        <taxon>Thermoplasmata</taxon>
        <taxon>Candidatus Sysuiplasmatales</taxon>
        <taxon>Candidatus Sysuiplasmataceae</taxon>
        <taxon>Candidatus Sysuiplasma</taxon>
    </lineage>
</organism>
<dbReference type="AlphaFoldDB" id="A0A8J8CF47"/>
<evidence type="ECO:0000313" key="2">
    <source>
        <dbReference type="EMBL" id="MBX8632805.1"/>
    </source>
</evidence>
<dbReference type="Pfam" id="PF00578">
    <property type="entry name" value="AhpC-TSA"/>
    <property type="match status" value="1"/>
</dbReference>
<dbReference type="Gene3D" id="3.40.30.10">
    <property type="entry name" value="Glutaredoxin"/>
    <property type="match status" value="1"/>
</dbReference>
<reference evidence="2" key="1">
    <citation type="submission" date="2021-04" db="EMBL/GenBank/DDBJ databases">
        <title>Genomic insights into ecological role and evolution of a novel Thermoplasmata order Candidatus Sysuiplasmatales.</title>
        <authorList>
            <person name="Yuan Y."/>
        </authorList>
    </citation>
    <scope>NUCLEOTIDE SEQUENCE</scope>
    <source>
        <strain evidence="2">YP2-bin.285</strain>
    </source>
</reference>
<comment type="caution">
    <text evidence="2">The sequence shown here is derived from an EMBL/GenBank/DDBJ whole genome shotgun (WGS) entry which is preliminary data.</text>
</comment>
<name>A0A8J8CF47_9ARCH</name>
<gene>
    <name evidence="2" type="ORF">J9259_09895</name>
</gene>
<sequence length="174" mass="19332">MGNLNEAKIMKPLTSGSDAPDFTLKSPDGVLVNLKTALAAGPAVVVLLPDITHQDSISVVENFRDDFNEFKALRASVITVIRAPDEDVGRLHSEHELPFPIFSDKTGEIFRKFKSLDGLLVKKPRKYACVVNTDGRITKAFRSVDANKLSRQTLYALRDQMGRSALHNRKQVEL</sequence>
<evidence type="ECO:0000259" key="1">
    <source>
        <dbReference type="Pfam" id="PF00578"/>
    </source>
</evidence>
<accession>A0A8J8CF47</accession>
<dbReference type="InterPro" id="IPR000866">
    <property type="entry name" value="AhpC/TSA"/>
</dbReference>
<dbReference type="Proteomes" id="UP000716004">
    <property type="component" value="Unassembled WGS sequence"/>
</dbReference>
<proteinExistence type="predicted"/>